<dbReference type="PANTHER" id="PTHR45436">
    <property type="entry name" value="SENSOR HISTIDINE KINASE YKOH"/>
    <property type="match status" value="1"/>
</dbReference>
<sequence length="546" mass="53943">MTPEPPGLSGVPGPPGERDAPGGRRRADGAAPSSPAPAAASPSVPPPRERGLSPLGWRLFAAFVLVALSSVAVLTAAALVGTGRGLSETRQADRQQAAERAAEAAAVAYARADGWSGADLGPARAVAEAAGARLVVRDEDGQVVAGSSGTGQGRPGAGPAGTGTPGTGTPGAGTPGQGTPGQGPPGGGTTGTPGSTGTPGAGGGGTGAGAGAPRASASVAVEGRTVGSATLVFAAESASAARRIAWGWIAAAAATALVVALAASWVVTRRLTGPVVRVARTARAIAAGERTARSRVDAPGELGELSRAFDAMADDVARAESSRRNLAADVAHELRTPLAALQAGLEELRDGLVEPDPQRLAGLHDQSLRLGRIVGDLAELSAAEVAALSLHPADTDLAGLVRAVLADREAELRSAGLRVRTDLGTRPVTVRADAGRLHQAFGNLLSNAARYCRPGDTVEVTVGTGGGRAVVEVSDTGPGIAAEDLPHVFDRFWRGKSGNGVSGSGIGLAVVRELVAAHGGTVRVASPPSGGTVFTVSLPLPGGRGG</sequence>
<feature type="compositionally biased region" description="Low complexity" evidence="11">
    <location>
        <begin position="29"/>
        <end position="42"/>
    </location>
</feature>
<keyword evidence="10 12" id="KW-0472">Membrane</keyword>
<dbReference type="SMART" id="SM00304">
    <property type="entry name" value="HAMP"/>
    <property type="match status" value="1"/>
</dbReference>
<evidence type="ECO:0000259" key="14">
    <source>
        <dbReference type="PROSITE" id="PS50885"/>
    </source>
</evidence>
<organism evidence="15 16">
    <name type="scientific">Streptomyces thermolineatus</name>
    <dbReference type="NCBI Taxonomy" id="44033"/>
    <lineage>
        <taxon>Bacteria</taxon>
        <taxon>Bacillati</taxon>
        <taxon>Actinomycetota</taxon>
        <taxon>Actinomycetes</taxon>
        <taxon>Kitasatosporales</taxon>
        <taxon>Streptomycetaceae</taxon>
        <taxon>Streptomyces</taxon>
    </lineage>
</organism>
<evidence type="ECO:0000313" key="16">
    <source>
        <dbReference type="Proteomes" id="UP001501358"/>
    </source>
</evidence>
<comment type="caution">
    <text evidence="15">The sequence shown here is derived from an EMBL/GenBank/DDBJ whole genome shotgun (WGS) entry which is preliminary data.</text>
</comment>
<feature type="domain" description="Histidine kinase" evidence="13">
    <location>
        <begin position="329"/>
        <end position="542"/>
    </location>
</feature>
<dbReference type="PROSITE" id="PS50885">
    <property type="entry name" value="HAMP"/>
    <property type="match status" value="1"/>
</dbReference>
<dbReference type="Pfam" id="PF00512">
    <property type="entry name" value="HisKA"/>
    <property type="match status" value="1"/>
</dbReference>
<dbReference type="InterPro" id="IPR036097">
    <property type="entry name" value="HisK_dim/P_sf"/>
</dbReference>
<accession>A0ABN3MT40</accession>
<evidence type="ECO:0000256" key="6">
    <source>
        <dbReference type="ARBA" id="ARBA00022692"/>
    </source>
</evidence>
<evidence type="ECO:0000256" key="7">
    <source>
        <dbReference type="ARBA" id="ARBA00022777"/>
    </source>
</evidence>
<keyword evidence="9" id="KW-0902">Two-component regulatory system</keyword>
<dbReference type="RefSeq" id="WP_344385606.1">
    <property type="nucleotide sequence ID" value="NZ_BAAATA010000042.1"/>
</dbReference>
<feature type="compositionally biased region" description="Basic and acidic residues" evidence="11">
    <location>
        <begin position="16"/>
        <end position="28"/>
    </location>
</feature>
<feature type="region of interest" description="Disordered" evidence="11">
    <location>
        <begin position="143"/>
        <end position="213"/>
    </location>
</feature>
<dbReference type="SUPFAM" id="SSF55874">
    <property type="entry name" value="ATPase domain of HSP90 chaperone/DNA topoisomerase II/histidine kinase"/>
    <property type="match status" value="1"/>
</dbReference>
<feature type="compositionally biased region" description="Gly residues" evidence="11">
    <location>
        <begin position="148"/>
        <end position="191"/>
    </location>
</feature>
<dbReference type="Pfam" id="PF00672">
    <property type="entry name" value="HAMP"/>
    <property type="match status" value="1"/>
</dbReference>
<dbReference type="InterPro" id="IPR003594">
    <property type="entry name" value="HATPase_dom"/>
</dbReference>
<evidence type="ECO:0000256" key="9">
    <source>
        <dbReference type="ARBA" id="ARBA00023012"/>
    </source>
</evidence>
<feature type="domain" description="HAMP" evidence="14">
    <location>
        <begin position="269"/>
        <end position="321"/>
    </location>
</feature>
<gene>
    <name evidence="15" type="ORF">GCM10010406_50070</name>
</gene>
<dbReference type="Gene3D" id="6.10.340.10">
    <property type="match status" value="1"/>
</dbReference>
<dbReference type="PANTHER" id="PTHR45436:SF5">
    <property type="entry name" value="SENSOR HISTIDINE KINASE TRCS"/>
    <property type="match status" value="1"/>
</dbReference>
<dbReference type="PROSITE" id="PS50109">
    <property type="entry name" value="HIS_KIN"/>
    <property type="match status" value="1"/>
</dbReference>
<dbReference type="Gene3D" id="3.30.565.10">
    <property type="entry name" value="Histidine kinase-like ATPase, C-terminal domain"/>
    <property type="match status" value="1"/>
</dbReference>
<dbReference type="InterPro" id="IPR004358">
    <property type="entry name" value="Sig_transdc_His_kin-like_C"/>
</dbReference>
<evidence type="ECO:0000256" key="5">
    <source>
        <dbReference type="ARBA" id="ARBA00022679"/>
    </source>
</evidence>
<dbReference type="InterPro" id="IPR036890">
    <property type="entry name" value="HATPase_C_sf"/>
</dbReference>
<dbReference type="SUPFAM" id="SSF47384">
    <property type="entry name" value="Homodimeric domain of signal transducing histidine kinase"/>
    <property type="match status" value="1"/>
</dbReference>
<dbReference type="Pfam" id="PF02518">
    <property type="entry name" value="HATPase_c"/>
    <property type="match status" value="1"/>
</dbReference>
<evidence type="ECO:0000256" key="2">
    <source>
        <dbReference type="ARBA" id="ARBA00004236"/>
    </source>
</evidence>
<keyword evidence="5" id="KW-0808">Transferase</keyword>
<proteinExistence type="predicted"/>
<evidence type="ECO:0000313" key="15">
    <source>
        <dbReference type="EMBL" id="GAA2507456.1"/>
    </source>
</evidence>
<evidence type="ECO:0000256" key="12">
    <source>
        <dbReference type="SAM" id="Phobius"/>
    </source>
</evidence>
<keyword evidence="8 12" id="KW-1133">Transmembrane helix</keyword>
<evidence type="ECO:0000256" key="4">
    <source>
        <dbReference type="ARBA" id="ARBA00022553"/>
    </source>
</evidence>
<dbReference type="InterPro" id="IPR050428">
    <property type="entry name" value="TCS_sensor_his_kinase"/>
</dbReference>
<feature type="transmembrane region" description="Helical" evidence="12">
    <location>
        <begin position="55"/>
        <end position="80"/>
    </location>
</feature>
<dbReference type="CDD" id="cd00082">
    <property type="entry name" value="HisKA"/>
    <property type="match status" value="1"/>
</dbReference>
<dbReference type="CDD" id="cd06225">
    <property type="entry name" value="HAMP"/>
    <property type="match status" value="1"/>
</dbReference>
<comment type="catalytic activity">
    <reaction evidence="1">
        <text>ATP + protein L-histidine = ADP + protein N-phospho-L-histidine.</text>
        <dbReference type="EC" id="2.7.13.3"/>
    </reaction>
</comment>
<protein>
    <recommendedName>
        <fullName evidence="3">histidine kinase</fullName>
        <ecNumber evidence="3">2.7.13.3</ecNumber>
    </recommendedName>
</protein>
<dbReference type="Proteomes" id="UP001501358">
    <property type="component" value="Unassembled WGS sequence"/>
</dbReference>
<dbReference type="Gene3D" id="1.10.287.130">
    <property type="match status" value="1"/>
</dbReference>
<dbReference type="InterPro" id="IPR003661">
    <property type="entry name" value="HisK_dim/P_dom"/>
</dbReference>
<evidence type="ECO:0000256" key="10">
    <source>
        <dbReference type="ARBA" id="ARBA00023136"/>
    </source>
</evidence>
<feature type="region of interest" description="Disordered" evidence="11">
    <location>
        <begin position="1"/>
        <end position="49"/>
    </location>
</feature>
<reference evidence="15 16" key="1">
    <citation type="journal article" date="2019" name="Int. J. Syst. Evol. Microbiol.">
        <title>The Global Catalogue of Microorganisms (GCM) 10K type strain sequencing project: providing services to taxonomists for standard genome sequencing and annotation.</title>
        <authorList>
            <consortium name="The Broad Institute Genomics Platform"/>
            <consortium name="The Broad Institute Genome Sequencing Center for Infectious Disease"/>
            <person name="Wu L."/>
            <person name="Ma J."/>
        </authorList>
    </citation>
    <scope>NUCLEOTIDE SEQUENCE [LARGE SCALE GENOMIC DNA]</scope>
    <source>
        <strain evidence="15 16">JCM 6307</strain>
    </source>
</reference>
<comment type="subcellular location">
    <subcellularLocation>
        <location evidence="2">Cell membrane</location>
    </subcellularLocation>
</comment>
<evidence type="ECO:0000256" key="11">
    <source>
        <dbReference type="SAM" id="MobiDB-lite"/>
    </source>
</evidence>
<evidence type="ECO:0000256" key="1">
    <source>
        <dbReference type="ARBA" id="ARBA00000085"/>
    </source>
</evidence>
<keyword evidence="6 12" id="KW-0812">Transmembrane</keyword>
<evidence type="ECO:0000259" key="13">
    <source>
        <dbReference type="PROSITE" id="PS50109"/>
    </source>
</evidence>
<feature type="compositionally biased region" description="Gly residues" evidence="11">
    <location>
        <begin position="197"/>
        <end position="210"/>
    </location>
</feature>
<dbReference type="InterPro" id="IPR005467">
    <property type="entry name" value="His_kinase_dom"/>
</dbReference>
<evidence type="ECO:0000256" key="3">
    <source>
        <dbReference type="ARBA" id="ARBA00012438"/>
    </source>
</evidence>
<keyword evidence="4" id="KW-0597">Phosphoprotein</keyword>
<dbReference type="SUPFAM" id="SSF158472">
    <property type="entry name" value="HAMP domain-like"/>
    <property type="match status" value="1"/>
</dbReference>
<keyword evidence="16" id="KW-1185">Reference proteome</keyword>
<dbReference type="EMBL" id="BAAATA010000042">
    <property type="protein sequence ID" value="GAA2507456.1"/>
    <property type="molecule type" value="Genomic_DNA"/>
</dbReference>
<name>A0ABN3MT40_9ACTN</name>
<feature type="transmembrane region" description="Helical" evidence="12">
    <location>
        <begin position="245"/>
        <end position="267"/>
    </location>
</feature>
<keyword evidence="7" id="KW-0418">Kinase</keyword>
<dbReference type="PRINTS" id="PR00344">
    <property type="entry name" value="BCTRLSENSOR"/>
</dbReference>
<dbReference type="InterPro" id="IPR003660">
    <property type="entry name" value="HAMP_dom"/>
</dbReference>
<dbReference type="SMART" id="SM00388">
    <property type="entry name" value="HisKA"/>
    <property type="match status" value="1"/>
</dbReference>
<dbReference type="EC" id="2.7.13.3" evidence="3"/>
<dbReference type="SMART" id="SM00387">
    <property type="entry name" value="HATPase_c"/>
    <property type="match status" value="1"/>
</dbReference>
<evidence type="ECO:0000256" key="8">
    <source>
        <dbReference type="ARBA" id="ARBA00022989"/>
    </source>
</evidence>